<organism evidence="6 7">
    <name type="scientific">Scardovia inopinata F0304</name>
    <dbReference type="NCBI Taxonomy" id="641146"/>
    <lineage>
        <taxon>Bacteria</taxon>
        <taxon>Bacillati</taxon>
        <taxon>Actinomycetota</taxon>
        <taxon>Actinomycetes</taxon>
        <taxon>Bifidobacteriales</taxon>
        <taxon>Bifidobacteriaceae</taxon>
        <taxon>Scardovia</taxon>
    </lineage>
</organism>
<dbReference type="InterPro" id="IPR036995">
    <property type="entry name" value="MPG_sf"/>
</dbReference>
<keyword evidence="4 5" id="KW-0234">DNA repair</keyword>
<dbReference type="Proteomes" id="UP000005777">
    <property type="component" value="Unassembled WGS sequence"/>
</dbReference>
<proteinExistence type="inferred from homology"/>
<evidence type="ECO:0000256" key="1">
    <source>
        <dbReference type="ARBA" id="ARBA00009232"/>
    </source>
</evidence>
<dbReference type="HAMAP" id="MF_00527">
    <property type="entry name" value="3MGH"/>
    <property type="match status" value="1"/>
</dbReference>
<dbReference type="PANTHER" id="PTHR10429">
    <property type="entry name" value="DNA-3-METHYLADENINE GLYCOSYLASE"/>
    <property type="match status" value="1"/>
</dbReference>
<keyword evidence="3 5" id="KW-0378">Hydrolase</keyword>
<keyword evidence="2 5" id="KW-0227">DNA damage</keyword>
<dbReference type="SUPFAM" id="SSF50486">
    <property type="entry name" value="FMT C-terminal domain-like"/>
    <property type="match status" value="1"/>
</dbReference>
<sequence length="256" mass="27731">MSAASGHGAFPDSIDSRASFGGVSVDSPGCGVFPDFLDRDADYVASHLLGCLLIRYPDNDNQNRHPAAVVRIVETEAYDQDDQASHAFHGKSERNKALFGPSGHAYIYQIHGRYFCMNISCGQDGYGAGALIRAVEPVSGIEFMRGNRPVPGVGLTNGPAKLCQALGIDKSLYGHDLHMAPLEVIQDFSGCMPSSGSVHVDPPNAFPDFEVAATARIGISHERDRLRRFIIVGNPYISRPSWTAKHIHALPPQINY</sequence>
<dbReference type="GO" id="GO:0003677">
    <property type="term" value="F:DNA binding"/>
    <property type="evidence" value="ECO:0007669"/>
    <property type="project" value="InterPro"/>
</dbReference>
<dbReference type="InterPro" id="IPR003180">
    <property type="entry name" value="MPG"/>
</dbReference>
<dbReference type="Pfam" id="PF02245">
    <property type="entry name" value="Pur_DNA_glyco"/>
    <property type="match status" value="1"/>
</dbReference>
<protein>
    <recommendedName>
        <fullName evidence="5">Putative 3-methyladenine DNA glycosylase</fullName>
        <ecNumber evidence="5">3.2.2.-</ecNumber>
    </recommendedName>
</protein>
<keyword evidence="7" id="KW-1185">Reference proteome</keyword>
<accession>W5II01</accession>
<dbReference type="NCBIfam" id="TIGR00567">
    <property type="entry name" value="3mg"/>
    <property type="match status" value="1"/>
</dbReference>
<reference evidence="6 7" key="1">
    <citation type="submission" date="2012-01" db="EMBL/GenBank/DDBJ databases">
        <title>The Genome Sequence of Scardovia inopinata F0304.</title>
        <authorList>
            <consortium name="The Broad Institute Genome Sequencing Platform"/>
            <person name="Earl A."/>
            <person name="Ward D."/>
            <person name="Feldgarden M."/>
            <person name="Gevers D."/>
            <person name="Izard J."/>
            <person name="Baranova O.V."/>
            <person name="Blanton J.M."/>
            <person name="Tanner A.C."/>
            <person name="Dewhirst F.E."/>
            <person name="Young S.K."/>
            <person name="Zeng Q."/>
            <person name="Gargeya S."/>
            <person name="Fitzgerald M."/>
            <person name="Haas B."/>
            <person name="Abouelleil A."/>
            <person name="Alvarado L."/>
            <person name="Arachchi H.M."/>
            <person name="Berlin A."/>
            <person name="Chapman S.B."/>
            <person name="Gearin G."/>
            <person name="Goldberg J."/>
            <person name="Griggs A."/>
            <person name="Gujja S."/>
            <person name="Hansen M."/>
            <person name="Heiman D."/>
            <person name="Howarth C."/>
            <person name="Larimer J."/>
            <person name="Lui A."/>
            <person name="MacDonald P.J."/>
            <person name="McCowen C."/>
            <person name="Montmayeur A."/>
            <person name="Murphy C."/>
            <person name="Neiman D."/>
            <person name="Pearson M."/>
            <person name="Priest M."/>
            <person name="Roberts A."/>
            <person name="Saif S."/>
            <person name="Shea T."/>
            <person name="Sisk P."/>
            <person name="Stolte C."/>
            <person name="Sykes S."/>
            <person name="Wortman J."/>
            <person name="Nusbaum C."/>
            <person name="Birren B."/>
        </authorList>
    </citation>
    <scope>NUCLEOTIDE SEQUENCE [LARGE SCALE GENOMIC DNA]</scope>
    <source>
        <strain evidence="6 7">F0304</strain>
    </source>
</reference>
<dbReference type="HOGENOM" id="CLU_060471_1_0_11"/>
<evidence type="ECO:0000256" key="2">
    <source>
        <dbReference type="ARBA" id="ARBA00022763"/>
    </source>
</evidence>
<evidence type="ECO:0000313" key="7">
    <source>
        <dbReference type="Proteomes" id="UP000005777"/>
    </source>
</evidence>
<dbReference type="RefSeq" id="WP_006292446.1">
    <property type="nucleotide sequence ID" value="NZ_GG770225.1"/>
</dbReference>
<evidence type="ECO:0000256" key="3">
    <source>
        <dbReference type="ARBA" id="ARBA00022801"/>
    </source>
</evidence>
<dbReference type="eggNOG" id="COG2094">
    <property type="taxonomic scope" value="Bacteria"/>
</dbReference>
<dbReference type="GO" id="GO:0003905">
    <property type="term" value="F:alkylbase DNA N-glycosylase activity"/>
    <property type="evidence" value="ECO:0007669"/>
    <property type="project" value="InterPro"/>
</dbReference>
<dbReference type="EC" id="3.2.2.-" evidence="5"/>
<dbReference type="PANTHER" id="PTHR10429:SF0">
    <property type="entry name" value="DNA-3-METHYLADENINE GLYCOSYLASE"/>
    <property type="match status" value="1"/>
</dbReference>
<dbReference type="GO" id="GO:0006284">
    <property type="term" value="P:base-excision repair"/>
    <property type="evidence" value="ECO:0007669"/>
    <property type="project" value="InterPro"/>
</dbReference>
<comment type="caution">
    <text evidence="6">The sequence shown here is derived from an EMBL/GenBank/DDBJ whole genome shotgun (WGS) entry which is preliminary data.</text>
</comment>
<evidence type="ECO:0000256" key="5">
    <source>
        <dbReference type="HAMAP-Rule" id="MF_00527"/>
    </source>
</evidence>
<dbReference type="Gene3D" id="3.10.300.10">
    <property type="entry name" value="Methylpurine-DNA glycosylase (MPG)"/>
    <property type="match status" value="1"/>
</dbReference>
<gene>
    <name evidence="6" type="ORF">HMPREF9020_00104</name>
</gene>
<evidence type="ECO:0000256" key="4">
    <source>
        <dbReference type="ARBA" id="ARBA00023204"/>
    </source>
</evidence>
<name>W5II01_SCAIO</name>
<dbReference type="InterPro" id="IPR011034">
    <property type="entry name" value="Formyl_transferase-like_C_sf"/>
</dbReference>
<dbReference type="AlphaFoldDB" id="W5II01"/>
<dbReference type="EMBL" id="ADCX01000001">
    <property type="protein sequence ID" value="EFG26485.1"/>
    <property type="molecule type" value="Genomic_DNA"/>
</dbReference>
<evidence type="ECO:0000313" key="6">
    <source>
        <dbReference type="EMBL" id="EFG26485.1"/>
    </source>
</evidence>
<comment type="similarity">
    <text evidence="1 5">Belongs to the DNA glycosylase MPG family.</text>
</comment>
<dbReference type="CDD" id="cd00540">
    <property type="entry name" value="AAG"/>
    <property type="match status" value="1"/>
</dbReference>